<evidence type="ECO:0000256" key="6">
    <source>
        <dbReference type="ARBA" id="ARBA00023002"/>
    </source>
</evidence>
<dbReference type="GO" id="GO:0016020">
    <property type="term" value="C:membrane"/>
    <property type="evidence" value="ECO:0007669"/>
    <property type="project" value="UniProtKB-SubCell"/>
</dbReference>
<feature type="region of interest" description="Disordered" evidence="10">
    <location>
        <begin position="180"/>
        <end position="199"/>
    </location>
</feature>
<dbReference type="Gene3D" id="1.20.1440.130">
    <property type="entry name" value="VKOR domain"/>
    <property type="match status" value="1"/>
</dbReference>
<protein>
    <recommendedName>
        <fullName evidence="12">Vitamin K epoxide reductase domain-containing protein</fullName>
    </recommendedName>
</protein>
<evidence type="ECO:0000256" key="11">
    <source>
        <dbReference type="SAM" id="Phobius"/>
    </source>
</evidence>
<dbReference type="GO" id="GO:0048038">
    <property type="term" value="F:quinone binding"/>
    <property type="evidence" value="ECO:0007669"/>
    <property type="project" value="UniProtKB-KW"/>
</dbReference>
<reference evidence="13 14" key="1">
    <citation type="submission" date="2017-09" db="EMBL/GenBank/DDBJ databases">
        <title>Depth-based differentiation of microbial function through sediment-hosted aquifers and enrichment of novel symbionts in the deep terrestrial subsurface.</title>
        <authorList>
            <person name="Probst A.J."/>
            <person name="Ladd B."/>
            <person name="Jarett J.K."/>
            <person name="Geller-Mcgrath D.E."/>
            <person name="Sieber C.M."/>
            <person name="Emerson J.B."/>
            <person name="Anantharaman K."/>
            <person name="Thomas B.C."/>
            <person name="Malmstrom R."/>
            <person name="Stieglmeier M."/>
            <person name="Klingl A."/>
            <person name="Woyke T."/>
            <person name="Ryan C.M."/>
            <person name="Banfield J.F."/>
        </authorList>
    </citation>
    <scope>NUCLEOTIDE SEQUENCE [LARGE SCALE GENOMIC DNA]</scope>
    <source>
        <strain evidence="13">CG10_big_fil_rev_8_21_14_0_10_51_16</strain>
    </source>
</reference>
<dbReference type="InterPro" id="IPR038354">
    <property type="entry name" value="VKOR_sf"/>
</dbReference>
<dbReference type="AlphaFoldDB" id="A0A2H0RED8"/>
<gene>
    <name evidence="13" type="ORF">COV10_02465</name>
</gene>
<feature type="transmembrane region" description="Helical" evidence="11">
    <location>
        <begin position="90"/>
        <end position="112"/>
    </location>
</feature>
<keyword evidence="8" id="KW-1015">Disulfide bond</keyword>
<evidence type="ECO:0000256" key="8">
    <source>
        <dbReference type="ARBA" id="ARBA00023157"/>
    </source>
</evidence>
<dbReference type="InterPro" id="IPR012932">
    <property type="entry name" value="VKOR"/>
</dbReference>
<dbReference type="PANTHER" id="PTHR34573:SF1">
    <property type="entry name" value="VITAMIN K EPOXIDE REDUCTASE DOMAIN-CONTAINING PROTEIN"/>
    <property type="match status" value="1"/>
</dbReference>
<evidence type="ECO:0000256" key="2">
    <source>
        <dbReference type="ARBA" id="ARBA00006214"/>
    </source>
</evidence>
<dbReference type="InterPro" id="IPR044698">
    <property type="entry name" value="VKOR/LTO1"/>
</dbReference>
<keyword evidence="7 11" id="KW-0472">Membrane</keyword>
<dbReference type="CDD" id="cd12916">
    <property type="entry name" value="VKOR_1"/>
    <property type="match status" value="1"/>
</dbReference>
<name>A0A2H0RED8_9BACT</name>
<sequence>MGASFKTRLAWRLSGQSYGLSCPRTLRRPQQQMSPHYKKQWLIGVLLVLALVGLVDATYLTVEHFRGEIPPCSLTDGCETVTTSAYSEVFGLPVALFGALFYLGVLFLGFYISVEKKWQFTRWLAWYSWLGLVAALYFTGVQAFILNAYCQYCLLSAATSTSIFILTQYLWKQESRATSHEPRPIQSHKNDAPVVSRDS</sequence>
<evidence type="ECO:0000256" key="1">
    <source>
        <dbReference type="ARBA" id="ARBA00004141"/>
    </source>
</evidence>
<evidence type="ECO:0000313" key="13">
    <source>
        <dbReference type="EMBL" id="PIR44863.1"/>
    </source>
</evidence>
<dbReference type="Proteomes" id="UP000228767">
    <property type="component" value="Unassembled WGS sequence"/>
</dbReference>
<feature type="transmembrane region" description="Helical" evidence="11">
    <location>
        <begin position="124"/>
        <end position="146"/>
    </location>
</feature>
<keyword evidence="3 11" id="KW-0812">Transmembrane</keyword>
<comment type="similarity">
    <text evidence="2">Belongs to the VKOR family.</text>
</comment>
<feature type="domain" description="Vitamin K epoxide reductase" evidence="12">
    <location>
        <begin position="39"/>
        <end position="171"/>
    </location>
</feature>
<keyword evidence="9" id="KW-0676">Redox-active center</keyword>
<dbReference type="Pfam" id="PF07884">
    <property type="entry name" value="VKOR"/>
    <property type="match status" value="1"/>
</dbReference>
<evidence type="ECO:0000256" key="5">
    <source>
        <dbReference type="ARBA" id="ARBA00022989"/>
    </source>
</evidence>
<evidence type="ECO:0000313" key="14">
    <source>
        <dbReference type="Proteomes" id="UP000228767"/>
    </source>
</evidence>
<organism evidence="13 14">
    <name type="scientific">Candidatus Vogelbacteria bacterium CG10_big_fil_rev_8_21_14_0_10_51_16</name>
    <dbReference type="NCBI Taxonomy" id="1975045"/>
    <lineage>
        <taxon>Bacteria</taxon>
        <taxon>Candidatus Vogeliibacteriota</taxon>
    </lineage>
</organism>
<evidence type="ECO:0000256" key="9">
    <source>
        <dbReference type="ARBA" id="ARBA00023284"/>
    </source>
</evidence>
<accession>A0A2H0RED8</accession>
<dbReference type="GO" id="GO:0016491">
    <property type="term" value="F:oxidoreductase activity"/>
    <property type="evidence" value="ECO:0007669"/>
    <property type="project" value="UniProtKB-KW"/>
</dbReference>
<comment type="caution">
    <text evidence="13">The sequence shown here is derived from an EMBL/GenBank/DDBJ whole genome shotgun (WGS) entry which is preliminary data.</text>
</comment>
<comment type="subcellular location">
    <subcellularLocation>
        <location evidence="1">Membrane</location>
        <topology evidence="1">Multi-pass membrane protein</topology>
    </subcellularLocation>
</comment>
<keyword evidence="4" id="KW-0874">Quinone</keyword>
<feature type="transmembrane region" description="Helical" evidence="11">
    <location>
        <begin position="41"/>
        <end position="60"/>
    </location>
</feature>
<keyword evidence="5 11" id="KW-1133">Transmembrane helix</keyword>
<dbReference type="SMART" id="SM00756">
    <property type="entry name" value="VKc"/>
    <property type="match status" value="1"/>
</dbReference>
<evidence type="ECO:0000256" key="4">
    <source>
        <dbReference type="ARBA" id="ARBA00022719"/>
    </source>
</evidence>
<proteinExistence type="inferred from homology"/>
<evidence type="ECO:0000256" key="3">
    <source>
        <dbReference type="ARBA" id="ARBA00022692"/>
    </source>
</evidence>
<keyword evidence="6" id="KW-0560">Oxidoreductase</keyword>
<dbReference type="PANTHER" id="PTHR34573">
    <property type="entry name" value="VKC DOMAIN-CONTAINING PROTEIN"/>
    <property type="match status" value="1"/>
</dbReference>
<evidence type="ECO:0000256" key="7">
    <source>
        <dbReference type="ARBA" id="ARBA00023136"/>
    </source>
</evidence>
<evidence type="ECO:0000259" key="12">
    <source>
        <dbReference type="SMART" id="SM00756"/>
    </source>
</evidence>
<dbReference type="EMBL" id="PCYI01000018">
    <property type="protein sequence ID" value="PIR44863.1"/>
    <property type="molecule type" value="Genomic_DNA"/>
</dbReference>
<evidence type="ECO:0000256" key="10">
    <source>
        <dbReference type="SAM" id="MobiDB-lite"/>
    </source>
</evidence>